<dbReference type="Proteomes" id="UP000018291">
    <property type="component" value="Unassembled WGS sequence"/>
</dbReference>
<evidence type="ECO:0000313" key="1">
    <source>
        <dbReference type="EMBL" id="CCM64171.1"/>
    </source>
</evidence>
<dbReference type="AlphaFoldDB" id="R4Z4E3"/>
<dbReference type="STRING" id="1229780.BN381_350031"/>
<comment type="caution">
    <text evidence="1">The sequence shown here is derived from an EMBL/GenBank/DDBJ whole genome shotgun (WGS) entry which is preliminary data.</text>
</comment>
<dbReference type="RefSeq" id="WP_012227866.1">
    <property type="nucleotide sequence ID" value="NZ_HG422565.1"/>
</dbReference>
<dbReference type="InterPro" id="IPR025591">
    <property type="entry name" value="RloB"/>
</dbReference>
<protein>
    <recommendedName>
        <fullName evidence="3">RloB-like protein</fullName>
    </recommendedName>
</protein>
<gene>
    <name evidence="1" type="ORF">BN381_350031</name>
</gene>
<name>R4Z4E3_9ACTN</name>
<sequence length="203" mass="23054">MKRRATGAPRRSKTAATRRGLLVFTEGEKTEDGYLLPWRRQYRDSVLITIDPFHGTPRSLVDRAVETKRAESRDERRGRGRAHDEIWCVFDIDEHPNIPDAIQKAEAHGIQLAISNPCIELWFILHFEDHTAYLDRHVAQSRSSTLLQCGKTLTPEATGILYDAFEPARDRALSLDRKHAGDDSPVRANPSSSVWTLIESIRA</sequence>
<dbReference type="Pfam" id="PF13707">
    <property type="entry name" value="RloB"/>
    <property type="match status" value="1"/>
</dbReference>
<dbReference type="HOGENOM" id="CLU_090993_0_0_11"/>
<evidence type="ECO:0000313" key="2">
    <source>
        <dbReference type="Proteomes" id="UP000018291"/>
    </source>
</evidence>
<keyword evidence="2" id="KW-1185">Reference proteome</keyword>
<evidence type="ECO:0008006" key="3">
    <source>
        <dbReference type="Google" id="ProtNLM"/>
    </source>
</evidence>
<dbReference type="EMBL" id="CANL01000029">
    <property type="protein sequence ID" value="CCM64171.1"/>
    <property type="molecule type" value="Genomic_DNA"/>
</dbReference>
<proteinExistence type="predicted"/>
<accession>R4Z4E3</accession>
<dbReference type="eggNOG" id="ENOG5032ZS8">
    <property type="taxonomic scope" value="Bacteria"/>
</dbReference>
<organism evidence="1 2">
    <name type="scientific">Candidatus Neomicrothrix parvicella RN1</name>
    <dbReference type="NCBI Taxonomy" id="1229780"/>
    <lineage>
        <taxon>Bacteria</taxon>
        <taxon>Bacillati</taxon>
        <taxon>Actinomycetota</taxon>
        <taxon>Acidimicrobiia</taxon>
        <taxon>Acidimicrobiales</taxon>
        <taxon>Microthrixaceae</taxon>
        <taxon>Candidatus Neomicrothrix</taxon>
    </lineage>
</organism>
<reference evidence="1 2" key="1">
    <citation type="journal article" date="2013" name="ISME J.">
        <title>Metabolic model for the filamentous 'Candidatus Microthrix parvicella' based on genomic and metagenomic analyses.</title>
        <authorList>
            <person name="Jon McIlroy S."/>
            <person name="Kristiansen R."/>
            <person name="Albertsen M."/>
            <person name="Michael Karst S."/>
            <person name="Rossetti S."/>
            <person name="Lund Nielsen J."/>
            <person name="Tandoi V."/>
            <person name="James Seviour R."/>
            <person name="Nielsen P.H."/>
        </authorList>
    </citation>
    <scope>NUCLEOTIDE SEQUENCE [LARGE SCALE GENOMIC DNA]</scope>
    <source>
        <strain evidence="1 2">RN1</strain>
    </source>
</reference>